<name>A0A3L8RZJ1_CHLGU</name>
<evidence type="ECO:0000256" key="1">
    <source>
        <dbReference type="ARBA" id="ARBA00001933"/>
    </source>
</evidence>
<evidence type="ECO:0000313" key="7">
    <source>
        <dbReference type="Proteomes" id="UP000276834"/>
    </source>
</evidence>
<feature type="domain" description="Aromatic amino acid beta-eliminating lyase/threonine aldolase" evidence="5">
    <location>
        <begin position="62"/>
        <end position="120"/>
    </location>
</feature>
<dbReference type="SUPFAM" id="SSF53383">
    <property type="entry name" value="PLP-dependent transferases"/>
    <property type="match status" value="2"/>
</dbReference>
<dbReference type="EMBL" id="QUSF01000104">
    <property type="protein sequence ID" value="RLV92063.1"/>
    <property type="molecule type" value="Genomic_DNA"/>
</dbReference>
<dbReference type="Pfam" id="PF01212">
    <property type="entry name" value="Beta_elim_lyase"/>
    <property type="match status" value="1"/>
</dbReference>
<keyword evidence="7" id="KW-1185">Reference proteome</keyword>
<evidence type="ECO:0000256" key="2">
    <source>
        <dbReference type="ARBA" id="ARBA00006966"/>
    </source>
</evidence>
<sequence length="235" mass="24885">MALATVGDDDYGEDPAVNGLPASPRLGGSGMRGPERDCGGSRDLPMGPPNASPPGRPCPRAELQRRAAGTVGTESALFVPTATMMNLIDVMCHCQRSGAQLFLGRGTHLHLYEHGGATQVSVGGRGGGYDGTGGRAGEWSHAALLWLPGPGQAEDPLPGHPLDHCPKPQAAARVAGVHSQALPDLPNGTFDMEQLELTIREAHGSQYHTRPELIYLENMHNSWGGRALLLTRLRR</sequence>
<dbReference type="GO" id="GO:0006545">
    <property type="term" value="P:glycine biosynthetic process"/>
    <property type="evidence" value="ECO:0007669"/>
    <property type="project" value="TreeGrafter"/>
</dbReference>
<comment type="cofactor">
    <cofactor evidence="1">
        <name>pyridoxal 5'-phosphate</name>
        <dbReference type="ChEBI" id="CHEBI:597326"/>
    </cofactor>
</comment>
<protein>
    <recommendedName>
        <fullName evidence="5">Aromatic amino acid beta-eliminating lyase/threonine aldolase domain-containing protein</fullName>
    </recommendedName>
</protein>
<dbReference type="AlphaFoldDB" id="A0A3L8RZJ1"/>
<evidence type="ECO:0000256" key="4">
    <source>
        <dbReference type="SAM" id="MobiDB-lite"/>
    </source>
</evidence>
<feature type="compositionally biased region" description="Pro residues" evidence="4">
    <location>
        <begin position="46"/>
        <end position="57"/>
    </location>
</feature>
<proteinExistence type="inferred from homology"/>
<dbReference type="GO" id="GO:0006567">
    <property type="term" value="P:L-threonine catabolic process"/>
    <property type="evidence" value="ECO:0007669"/>
    <property type="project" value="TreeGrafter"/>
</dbReference>
<keyword evidence="3" id="KW-0663">Pyridoxal phosphate</keyword>
<dbReference type="OrthoDB" id="10261951at2759"/>
<evidence type="ECO:0000256" key="3">
    <source>
        <dbReference type="ARBA" id="ARBA00022898"/>
    </source>
</evidence>
<feature type="region of interest" description="Disordered" evidence="4">
    <location>
        <begin position="1"/>
        <end position="67"/>
    </location>
</feature>
<accession>A0A3L8RZJ1</accession>
<comment type="similarity">
    <text evidence="2">Belongs to the threonine aldolase family.</text>
</comment>
<organism evidence="6 7">
    <name type="scientific">Chloebia gouldiae</name>
    <name type="common">Gouldian finch</name>
    <name type="synonym">Erythrura gouldiae</name>
    <dbReference type="NCBI Taxonomy" id="44316"/>
    <lineage>
        <taxon>Eukaryota</taxon>
        <taxon>Metazoa</taxon>
        <taxon>Chordata</taxon>
        <taxon>Craniata</taxon>
        <taxon>Vertebrata</taxon>
        <taxon>Euteleostomi</taxon>
        <taxon>Archelosauria</taxon>
        <taxon>Archosauria</taxon>
        <taxon>Dinosauria</taxon>
        <taxon>Saurischia</taxon>
        <taxon>Theropoda</taxon>
        <taxon>Coelurosauria</taxon>
        <taxon>Aves</taxon>
        <taxon>Neognathae</taxon>
        <taxon>Neoaves</taxon>
        <taxon>Telluraves</taxon>
        <taxon>Australaves</taxon>
        <taxon>Passeriformes</taxon>
        <taxon>Passeroidea</taxon>
        <taxon>Passeridae</taxon>
        <taxon>Chloebia</taxon>
    </lineage>
</organism>
<dbReference type="InterPro" id="IPR015421">
    <property type="entry name" value="PyrdxlP-dep_Trfase_major"/>
</dbReference>
<gene>
    <name evidence="6" type="ORF">DV515_00013930</name>
</gene>
<dbReference type="GO" id="GO:0008732">
    <property type="term" value="F:L-allo-threonine aldolase activity"/>
    <property type="evidence" value="ECO:0007669"/>
    <property type="project" value="TreeGrafter"/>
</dbReference>
<dbReference type="InterPro" id="IPR015424">
    <property type="entry name" value="PyrdxlP-dep_Trfase"/>
</dbReference>
<dbReference type="InterPro" id="IPR001597">
    <property type="entry name" value="ArAA_b-elim_lyase/Thr_aldolase"/>
</dbReference>
<reference evidence="6 7" key="1">
    <citation type="journal article" date="2018" name="Proc. R. Soc. B">
        <title>A non-coding region near Follistatin controls head colour polymorphism in the Gouldian finch.</title>
        <authorList>
            <person name="Toomey M.B."/>
            <person name="Marques C.I."/>
            <person name="Andrade P."/>
            <person name="Araujo P.M."/>
            <person name="Sabatino S."/>
            <person name="Gazda M.A."/>
            <person name="Afonso S."/>
            <person name="Lopes R.J."/>
            <person name="Corbo J.C."/>
            <person name="Carneiro M."/>
        </authorList>
    </citation>
    <scope>NUCLEOTIDE SEQUENCE [LARGE SCALE GENOMIC DNA]</scope>
    <source>
        <strain evidence="6">Red01</strain>
        <tissue evidence="6">Muscle</tissue>
    </source>
</reference>
<dbReference type="PANTHER" id="PTHR48097">
    <property type="entry name" value="L-THREONINE ALDOLASE-RELATED"/>
    <property type="match status" value="1"/>
</dbReference>
<evidence type="ECO:0000259" key="5">
    <source>
        <dbReference type="Pfam" id="PF01212"/>
    </source>
</evidence>
<dbReference type="Gene3D" id="3.40.640.10">
    <property type="entry name" value="Type I PLP-dependent aspartate aminotransferase-like (Major domain)"/>
    <property type="match status" value="2"/>
</dbReference>
<dbReference type="PANTHER" id="PTHR48097:SF9">
    <property type="entry name" value="L-THREONINE ALDOLASE"/>
    <property type="match status" value="1"/>
</dbReference>
<dbReference type="GO" id="GO:0005829">
    <property type="term" value="C:cytosol"/>
    <property type="evidence" value="ECO:0007669"/>
    <property type="project" value="TreeGrafter"/>
</dbReference>
<dbReference type="Proteomes" id="UP000276834">
    <property type="component" value="Unassembled WGS sequence"/>
</dbReference>
<evidence type="ECO:0000313" key="6">
    <source>
        <dbReference type="EMBL" id="RLV92063.1"/>
    </source>
</evidence>
<comment type="caution">
    <text evidence="6">The sequence shown here is derived from an EMBL/GenBank/DDBJ whole genome shotgun (WGS) entry which is preliminary data.</text>
</comment>